<proteinExistence type="predicted"/>
<evidence type="ECO:0000313" key="1">
    <source>
        <dbReference type="EMBL" id="SBV97772.1"/>
    </source>
</evidence>
<organism evidence="1">
    <name type="scientific">uncultured Desulfovibrio sp</name>
    <dbReference type="NCBI Taxonomy" id="167968"/>
    <lineage>
        <taxon>Bacteria</taxon>
        <taxon>Pseudomonadati</taxon>
        <taxon>Thermodesulfobacteriota</taxon>
        <taxon>Desulfovibrionia</taxon>
        <taxon>Desulfovibrionales</taxon>
        <taxon>Desulfovibrionaceae</taxon>
        <taxon>Desulfovibrio</taxon>
        <taxon>environmental samples</taxon>
    </lineage>
</organism>
<protein>
    <submittedName>
        <fullName evidence="1">Uncharacterized protein</fullName>
    </submittedName>
</protein>
<name>A0A212JEC4_9BACT</name>
<dbReference type="AlphaFoldDB" id="A0A212JEC4"/>
<gene>
    <name evidence="1" type="ORF">KM92DES2_10968</name>
</gene>
<accession>A0A212JEC4</accession>
<dbReference type="EMBL" id="FLUP01000001">
    <property type="protein sequence ID" value="SBV97772.1"/>
    <property type="molecule type" value="Genomic_DNA"/>
</dbReference>
<reference evidence="1" key="1">
    <citation type="submission" date="2016-04" db="EMBL/GenBank/DDBJ databases">
        <authorList>
            <person name="Evans L.H."/>
            <person name="Alamgir A."/>
            <person name="Owens N."/>
            <person name="Weber N.D."/>
            <person name="Virtaneva K."/>
            <person name="Barbian K."/>
            <person name="Babar A."/>
            <person name="Rosenke K."/>
        </authorList>
    </citation>
    <scope>NUCLEOTIDE SEQUENCE</scope>
    <source>
        <strain evidence="1">92-2</strain>
    </source>
</reference>
<sequence length="36" mass="4228">MKLPTSVAIAEGYRKMRGRRRLIKKDVCVPWQIITL</sequence>